<organism evidence="1 2">
    <name type="scientific">Escherichia coli</name>
    <dbReference type="NCBI Taxonomy" id="562"/>
    <lineage>
        <taxon>Bacteria</taxon>
        <taxon>Pseudomonadati</taxon>
        <taxon>Pseudomonadota</taxon>
        <taxon>Gammaproteobacteria</taxon>
        <taxon>Enterobacterales</taxon>
        <taxon>Enterobacteriaceae</taxon>
        <taxon>Escherichia</taxon>
    </lineage>
</organism>
<sequence>MMAGLENARLFFNVAFFVVLVSLLLQGTSLSWAAKKAKVVVPPVGRPVSRVAWIFIRKIRGSSLFIN</sequence>
<dbReference type="EMBL" id="UGBT01000002">
    <property type="protein sequence ID" value="STH73293.1"/>
    <property type="molecule type" value="Genomic_DNA"/>
</dbReference>
<evidence type="ECO:0000313" key="1">
    <source>
        <dbReference type="EMBL" id="STH73293.1"/>
    </source>
</evidence>
<protein>
    <submittedName>
        <fullName evidence="1">Cell volume regulation protein A</fullName>
    </submittedName>
</protein>
<evidence type="ECO:0000313" key="2">
    <source>
        <dbReference type="Proteomes" id="UP000254428"/>
    </source>
</evidence>
<gene>
    <name evidence="1" type="primary">cvrA_2</name>
    <name evidence="1" type="ORF">NCTC11341_04997</name>
</gene>
<proteinExistence type="predicted"/>
<accession>A0A376P453</accession>
<dbReference type="AlphaFoldDB" id="A0A376P453"/>
<dbReference type="Proteomes" id="UP000254428">
    <property type="component" value="Unassembled WGS sequence"/>
</dbReference>
<name>A0A376P453_ECOLX</name>
<reference evidence="1 2" key="1">
    <citation type="submission" date="2018-06" db="EMBL/GenBank/DDBJ databases">
        <authorList>
            <consortium name="Pathogen Informatics"/>
            <person name="Doyle S."/>
        </authorList>
    </citation>
    <scope>NUCLEOTIDE SEQUENCE [LARGE SCALE GENOMIC DNA]</scope>
    <source>
        <strain evidence="1 2">NCTC11341</strain>
    </source>
</reference>